<keyword evidence="1" id="KW-1133">Transmembrane helix</keyword>
<protein>
    <submittedName>
        <fullName evidence="2">Uncharacterized protein</fullName>
    </submittedName>
</protein>
<evidence type="ECO:0000256" key="1">
    <source>
        <dbReference type="SAM" id="Phobius"/>
    </source>
</evidence>
<name>A0ABZ2Z2I8_9BACT</name>
<dbReference type="Proteomes" id="UP001449657">
    <property type="component" value="Chromosome"/>
</dbReference>
<accession>A0ABZ2Z2I8</accession>
<keyword evidence="1" id="KW-0472">Membrane</keyword>
<sequence length="203" mass="23628">MTIILIILAILAVIAGLLGFIYFRRLRQRRQFVYKKMQRIAKLVEQLENGRELDSHDVLPFAANPATRVMTFALLHNFDLKYLFPQNLYTQAKAAESHLANWLEFPTELDAFPDEMEHLQTQSIDVDGHGQQFVQYEVFRFRMRPPHWAADKDWMLGVAGPYFPGGEPYDHPPATFSRLTQQEDGVSPEEEVRWVHAHIYARS</sequence>
<dbReference type="RefSeq" id="WP_341841192.1">
    <property type="nucleotide sequence ID" value="NZ_CP149792.1"/>
</dbReference>
<feature type="transmembrane region" description="Helical" evidence="1">
    <location>
        <begin position="6"/>
        <end position="23"/>
    </location>
</feature>
<dbReference type="EMBL" id="CP150096">
    <property type="protein sequence ID" value="WZN46494.1"/>
    <property type="molecule type" value="Genomic_DNA"/>
</dbReference>
<evidence type="ECO:0000313" key="3">
    <source>
        <dbReference type="Proteomes" id="UP001449657"/>
    </source>
</evidence>
<organism evidence="2 3">
    <name type="scientific">Chitinophaga caseinilytica</name>
    <dbReference type="NCBI Taxonomy" id="2267521"/>
    <lineage>
        <taxon>Bacteria</taxon>
        <taxon>Pseudomonadati</taxon>
        <taxon>Bacteroidota</taxon>
        <taxon>Chitinophagia</taxon>
        <taxon>Chitinophagales</taxon>
        <taxon>Chitinophagaceae</taxon>
        <taxon>Chitinophaga</taxon>
    </lineage>
</organism>
<proteinExistence type="predicted"/>
<gene>
    <name evidence="2" type="ORF">WJU22_26765</name>
</gene>
<keyword evidence="3" id="KW-1185">Reference proteome</keyword>
<evidence type="ECO:0000313" key="2">
    <source>
        <dbReference type="EMBL" id="WZN46494.1"/>
    </source>
</evidence>
<reference evidence="2 3" key="1">
    <citation type="submission" date="2024-03" db="EMBL/GenBank/DDBJ databases">
        <title>Chitinophaga caseinilytica sp. nov., a casein hydrolysing bacterium isolated from forest soil.</title>
        <authorList>
            <person name="Lee D.S."/>
            <person name="Han D.M."/>
            <person name="Baek J.H."/>
            <person name="Choi D.G."/>
            <person name="Jeon J.H."/>
            <person name="Jeon C.O."/>
        </authorList>
    </citation>
    <scope>NUCLEOTIDE SEQUENCE [LARGE SCALE GENOMIC DNA]</scope>
    <source>
        <strain evidence="2 3">KACC 19118</strain>
    </source>
</reference>
<keyword evidence="1" id="KW-0812">Transmembrane</keyword>